<evidence type="ECO:0000256" key="4">
    <source>
        <dbReference type="ARBA" id="ARBA00006753"/>
    </source>
</evidence>
<dbReference type="PROSITE" id="PS01042">
    <property type="entry name" value="HOMOSER_DHGENASE"/>
    <property type="match status" value="1"/>
</dbReference>
<dbReference type="SUPFAM" id="SSF55021">
    <property type="entry name" value="ACT-like"/>
    <property type="match status" value="1"/>
</dbReference>
<keyword evidence="9 13" id="KW-0521">NADP</keyword>
<dbReference type="InterPro" id="IPR045865">
    <property type="entry name" value="ACT-like_dom_sf"/>
</dbReference>
<accession>A0ABQ6GH15</accession>
<evidence type="ECO:0000256" key="6">
    <source>
        <dbReference type="ARBA" id="ARBA00013376"/>
    </source>
</evidence>
<dbReference type="Pfam" id="PF03447">
    <property type="entry name" value="NAD_binding_3"/>
    <property type="match status" value="1"/>
</dbReference>
<evidence type="ECO:0000256" key="8">
    <source>
        <dbReference type="ARBA" id="ARBA00022697"/>
    </source>
</evidence>
<evidence type="ECO:0000256" key="2">
    <source>
        <dbReference type="ARBA" id="ARBA00005056"/>
    </source>
</evidence>
<dbReference type="EC" id="1.1.1.3" evidence="5 13"/>
<organism evidence="16 17">
    <name type="scientific">Paenibacillus glycanilyticus</name>
    <dbReference type="NCBI Taxonomy" id="126569"/>
    <lineage>
        <taxon>Bacteria</taxon>
        <taxon>Bacillati</taxon>
        <taxon>Bacillota</taxon>
        <taxon>Bacilli</taxon>
        <taxon>Bacillales</taxon>
        <taxon>Paenibacillaceae</taxon>
        <taxon>Paenibacillus</taxon>
    </lineage>
</organism>
<feature type="domain" description="ACT" evidence="15">
    <location>
        <begin position="350"/>
        <end position="425"/>
    </location>
</feature>
<dbReference type="InterPro" id="IPR036291">
    <property type="entry name" value="NAD(P)-bd_dom_sf"/>
</dbReference>
<dbReference type="Gene3D" id="3.40.50.720">
    <property type="entry name" value="NAD(P)-binding Rossmann-like Domain"/>
    <property type="match status" value="1"/>
</dbReference>
<evidence type="ECO:0000256" key="9">
    <source>
        <dbReference type="ARBA" id="ARBA00022857"/>
    </source>
</evidence>
<comment type="catalytic activity">
    <reaction evidence="12">
        <text>L-homoserine + NADP(+) = L-aspartate 4-semialdehyde + NADPH + H(+)</text>
        <dbReference type="Rhea" id="RHEA:15761"/>
        <dbReference type="ChEBI" id="CHEBI:15378"/>
        <dbReference type="ChEBI" id="CHEBI:57476"/>
        <dbReference type="ChEBI" id="CHEBI:57783"/>
        <dbReference type="ChEBI" id="CHEBI:58349"/>
        <dbReference type="ChEBI" id="CHEBI:537519"/>
        <dbReference type="EC" id="1.1.1.3"/>
    </reaction>
    <physiologicalReaction direction="right-to-left" evidence="12">
        <dbReference type="Rhea" id="RHEA:15763"/>
    </physiologicalReaction>
</comment>
<dbReference type="SUPFAM" id="SSF55347">
    <property type="entry name" value="Glyceraldehyde-3-phosphate dehydrogenase-like, C-terminal domain"/>
    <property type="match status" value="1"/>
</dbReference>
<dbReference type="InterPro" id="IPR016204">
    <property type="entry name" value="HDH"/>
</dbReference>
<dbReference type="InterPro" id="IPR005106">
    <property type="entry name" value="Asp/hSer_DH_NAD-bd"/>
</dbReference>
<comment type="pathway">
    <text evidence="3 13">Amino-acid biosynthesis; L-methionine biosynthesis via de novo pathway; L-homoserine from L-aspartate: step 3/3.</text>
</comment>
<dbReference type="RefSeq" id="WP_284240295.1">
    <property type="nucleotide sequence ID" value="NZ_BSSQ01000015.1"/>
</dbReference>
<evidence type="ECO:0000313" key="16">
    <source>
        <dbReference type="EMBL" id="GLX69518.1"/>
    </source>
</evidence>
<dbReference type="PIRSF" id="PIRSF000098">
    <property type="entry name" value="Homoser_dehydrog"/>
    <property type="match status" value="1"/>
</dbReference>
<evidence type="ECO:0000256" key="14">
    <source>
        <dbReference type="RuleBase" id="RU004171"/>
    </source>
</evidence>
<dbReference type="SUPFAM" id="SSF51735">
    <property type="entry name" value="NAD(P)-binding Rossmann-fold domains"/>
    <property type="match status" value="1"/>
</dbReference>
<evidence type="ECO:0000256" key="3">
    <source>
        <dbReference type="ARBA" id="ARBA00005062"/>
    </source>
</evidence>
<dbReference type="PROSITE" id="PS51671">
    <property type="entry name" value="ACT"/>
    <property type="match status" value="1"/>
</dbReference>
<name>A0ABQ6GH15_9BACL</name>
<evidence type="ECO:0000256" key="7">
    <source>
        <dbReference type="ARBA" id="ARBA00022605"/>
    </source>
</evidence>
<dbReference type="InterPro" id="IPR001342">
    <property type="entry name" value="HDH_cat"/>
</dbReference>
<evidence type="ECO:0000256" key="11">
    <source>
        <dbReference type="ARBA" id="ARBA00023167"/>
    </source>
</evidence>
<dbReference type="Pfam" id="PF01842">
    <property type="entry name" value="ACT"/>
    <property type="match status" value="1"/>
</dbReference>
<dbReference type="CDD" id="cd04881">
    <property type="entry name" value="ACT_HSDH-Hom"/>
    <property type="match status" value="1"/>
</dbReference>
<comment type="similarity">
    <text evidence="4 14">Belongs to the homoserine dehydrogenase family.</text>
</comment>
<keyword evidence="17" id="KW-1185">Reference proteome</keyword>
<reference evidence="16 17" key="1">
    <citation type="submission" date="2023-03" db="EMBL/GenBank/DDBJ databases">
        <title>Draft genome sequence of the bacteria which degrade cell wall of Tricholomamatutake.</title>
        <authorList>
            <person name="Konishi Y."/>
            <person name="Fukuta Y."/>
            <person name="Shirasaka N."/>
        </authorList>
    </citation>
    <scope>NUCLEOTIDE SEQUENCE [LARGE SCALE GENOMIC DNA]</scope>
    <source>
        <strain evidence="17">mu1</strain>
    </source>
</reference>
<evidence type="ECO:0000256" key="5">
    <source>
        <dbReference type="ARBA" id="ARBA00013213"/>
    </source>
</evidence>
<evidence type="ECO:0000256" key="12">
    <source>
        <dbReference type="ARBA" id="ARBA00048841"/>
    </source>
</evidence>
<evidence type="ECO:0000256" key="13">
    <source>
        <dbReference type="RuleBase" id="RU000579"/>
    </source>
</evidence>
<evidence type="ECO:0000256" key="1">
    <source>
        <dbReference type="ARBA" id="ARBA00001920"/>
    </source>
</evidence>
<evidence type="ECO:0000256" key="10">
    <source>
        <dbReference type="ARBA" id="ARBA00023002"/>
    </source>
</evidence>
<dbReference type="InterPro" id="IPR019811">
    <property type="entry name" value="HDH_CS"/>
</dbReference>
<protein>
    <recommendedName>
        <fullName evidence="6 13">Homoserine dehydrogenase</fullName>
        <ecNumber evidence="5 13">1.1.1.3</ecNumber>
    </recommendedName>
</protein>
<dbReference type="InterPro" id="IPR002912">
    <property type="entry name" value="ACT_dom"/>
</dbReference>
<gene>
    <name evidence="16" type="primary">hom</name>
    <name evidence="16" type="ORF">MU1_38630</name>
</gene>
<keyword evidence="7 13" id="KW-0028">Amino-acid biosynthesis</keyword>
<keyword evidence="11 13" id="KW-0486">Methionine biosynthesis</keyword>
<evidence type="ECO:0000259" key="15">
    <source>
        <dbReference type="PROSITE" id="PS51671"/>
    </source>
</evidence>
<keyword evidence="8 13" id="KW-0791">Threonine biosynthesis</keyword>
<comment type="pathway">
    <text evidence="2 13">Amino-acid biosynthesis; L-threonine biosynthesis; L-threonine from L-aspartate: step 3/5.</text>
</comment>
<proteinExistence type="inferred from homology"/>
<comment type="cofactor">
    <cofactor evidence="1">
        <name>a metal cation</name>
        <dbReference type="ChEBI" id="CHEBI:25213"/>
    </cofactor>
</comment>
<dbReference type="Pfam" id="PF00742">
    <property type="entry name" value="Homoserine_dh"/>
    <property type="match status" value="1"/>
</dbReference>
<dbReference type="EMBL" id="BSSQ01000015">
    <property type="protein sequence ID" value="GLX69518.1"/>
    <property type="molecule type" value="Genomic_DNA"/>
</dbReference>
<dbReference type="Gene3D" id="3.30.360.10">
    <property type="entry name" value="Dihydrodipicolinate Reductase, domain 2"/>
    <property type="match status" value="1"/>
</dbReference>
<dbReference type="Proteomes" id="UP001157114">
    <property type="component" value="Unassembled WGS sequence"/>
</dbReference>
<keyword evidence="10 13" id="KW-0560">Oxidoreductase</keyword>
<comment type="caution">
    <text evidence="16">The sequence shown here is derived from an EMBL/GenBank/DDBJ whole genome shotgun (WGS) entry which is preliminary data.</text>
</comment>
<dbReference type="Gene3D" id="3.30.70.260">
    <property type="match status" value="1"/>
</dbReference>
<dbReference type="PANTHER" id="PTHR43331:SF1">
    <property type="entry name" value="HOMOSERINE DEHYDROGENASE"/>
    <property type="match status" value="1"/>
</dbReference>
<evidence type="ECO:0000313" key="17">
    <source>
        <dbReference type="Proteomes" id="UP001157114"/>
    </source>
</evidence>
<sequence length="428" mass="46230">MKPVKVGLLGLGTVGTGVVRIVEGHQEDLQSQVGSSIVIEKILVQNKSKSRSISIDASKLTEDPWEIIGNPDIDVIVEVMGGIGSTKEYIMEALSRGKHVVTANKDLMALHGPEILAKAQENGCDVLYEASVAGGIPIIRTLVEGFSSDRITKIMGIVNGTTNYILSKMSMEGASYDAVLKEAQELGYAESDPTSDVEGLDAARKMTILATLGFRAKVALEDVSVQGMSKVSKEDILYAKRLGYEVKLLGIAERQDDQFSISVQPTMVKQSHPIASVNGVYNAVYVYGEAVGETMFYGPGAGELPTATSIVSDLVAVVKNLKLGVNGKQGVLTYKEKKLKSDEQISSKYFLLLHVDDRAGVLAQITQIFAEYEVSLESVLQQPNPVNPDAEIIVITHDANKAAINKVLARFESLDVIRKVKSVYRVEG</sequence>
<dbReference type="PANTHER" id="PTHR43331">
    <property type="entry name" value="HOMOSERINE DEHYDROGENASE"/>
    <property type="match status" value="1"/>
</dbReference>
<dbReference type="NCBIfam" id="NF004976">
    <property type="entry name" value="PRK06349.1"/>
    <property type="match status" value="1"/>
</dbReference>